<name>A0A1F6VQ31_9BACT</name>
<feature type="transmembrane region" description="Helical" evidence="1">
    <location>
        <begin position="27"/>
        <end position="52"/>
    </location>
</feature>
<accession>A0A1F6VQ31</accession>
<proteinExistence type="predicted"/>
<dbReference type="AlphaFoldDB" id="A0A1F6VQ31"/>
<evidence type="ECO:0000256" key="1">
    <source>
        <dbReference type="SAM" id="Phobius"/>
    </source>
</evidence>
<keyword evidence="1" id="KW-1133">Transmembrane helix</keyword>
<evidence type="ECO:0000313" key="3">
    <source>
        <dbReference type="Proteomes" id="UP000179686"/>
    </source>
</evidence>
<dbReference type="STRING" id="1801752.A3J61_02250"/>
<dbReference type="Proteomes" id="UP000179686">
    <property type="component" value="Unassembled WGS sequence"/>
</dbReference>
<keyword evidence="1" id="KW-0472">Membrane</keyword>
<keyword evidence="1" id="KW-0812">Transmembrane</keyword>
<comment type="caution">
    <text evidence="2">The sequence shown here is derived from an EMBL/GenBank/DDBJ whole genome shotgun (WGS) entry which is preliminary data.</text>
</comment>
<sequence>MEPTFQTTFIPKRPMAPISNKTAPSGWVTFLGLIATLVFIASVVAYGILFLYRQQLSGNIVNTNASLTRQSETFDSNIVVELDDVNRRLQSAETLLENHTIITPLFKSLEEITLKTVRFTNFTLQMPTGERASTLVKMSGVAQGYDVIALQSDTFSRNRFFKDPLFSNLVPDQKGNVSFELSFLVDPSFVLYKTYAGQ</sequence>
<reference evidence="2 3" key="1">
    <citation type="journal article" date="2016" name="Nat. Commun.">
        <title>Thousands of microbial genomes shed light on interconnected biogeochemical processes in an aquifer system.</title>
        <authorList>
            <person name="Anantharaman K."/>
            <person name="Brown C.T."/>
            <person name="Hug L.A."/>
            <person name="Sharon I."/>
            <person name="Castelle C.J."/>
            <person name="Probst A.J."/>
            <person name="Thomas B.C."/>
            <person name="Singh A."/>
            <person name="Wilkins M.J."/>
            <person name="Karaoz U."/>
            <person name="Brodie E.L."/>
            <person name="Williams K.H."/>
            <person name="Hubbard S.S."/>
            <person name="Banfield J.F."/>
        </authorList>
    </citation>
    <scope>NUCLEOTIDE SEQUENCE [LARGE SCALE GENOMIC DNA]</scope>
</reference>
<organism evidence="2 3">
    <name type="scientific">Candidatus Nomurabacteria bacterium RIFCSPHIGHO2_02_FULL_38_15</name>
    <dbReference type="NCBI Taxonomy" id="1801752"/>
    <lineage>
        <taxon>Bacteria</taxon>
        <taxon>Candidatus Nomuraibacteriota</taxon>
    </lineage>
</organism>
<protein>
    <recommendedName>
        <fullName evidence="4">PilN domain-containing protein</fullName>
    </recommendedName>
</protein>
<dbReference type="EMBL" id="MFUC01000022">
    <property type="protein sequence ID" value="OGI71801.1"/>
    <property type="molecule type" value="Genomic_DNA"/>
</dbReference>
<evidence type="ECO:0008006" key="4">
    <source>
        <dbReference type="Google" id="ProtNLM"/>
    </source>
</evidence>
<gene>
    <name evidence="2" type="ORF">A3J61_02250</name>
</gene>
<evidence type="ECO:0000313" key="2">
    <source>
        <dbReference type="EMBL" id="OGI71801.1"/>
    </source>
</evidence>